<dbReference type="Pfam" id="PF00005">
    <property type="entry name" value="ABC_tran"/>
    <property type="match status" value="1"/>
</dbReference>
<dbReference type="GO" id="GO:0042626">
    <property type="term" value="F:ATPase-coupled transmembrane transporter activity"/>
    <property type="evidence" value="ECO:0007669"/>
    <property type="project" value="TreeGrafter"/>
</dbReference>
<organism evidence="3 4">
    <name type="scientific">Jiangella ureilytica</name>
    <dbReference type="NCBI Taxonomy" id="2530374"/>
    <lineage>
        <taxon>Bacteria</taxon>
        <taxon>Bacillati</taxon>
        <taxon>Actinomycetota</taxon>
        <taxon>Actinomycetes</taxon>
        <taxon>Jiangellales</taxon>
        <taxon>Jiangellaceae</taxon>
        <taxon>Jiangella</taxon>
    </lineage>
</organism>
<accession>A0A4R4RG42</accession>
<dbReference type="Proteomes" id="UP000295621">
    <property type="component" value="Unassembled WGS sequence"/>
</dbReference>
<feature type="domain" description="ABC transporter" evidence="2">
    <location>
        <begin position="23"/>
        <end position="90"/>
    </location>
</feature>
<dbReference type="GO" id="GO:0016887">
    <property type="term" value="F:ATP hydrolysis activity"/>
    <property type="evidence" value="ECO:0007669"/>
    <property type="project" value="InterPro"/>
</dbReference>
<dbReference type="PANTHER" id="PTHR24221">
    <property type="entry name" value="ATP-BINDING CASSETTE SUB-FAMILY B"/>
    <property type="match status" value="1"/>
</dbReference>
<comment type="caution">
    <text evidence="3">The sequence shown here is derived from an EMBL/GenBank/DDBJ whole genome shotgun (WGS) entry which is preliminary data.</text>
</comment>
<dbReference type="GO" id="GO:0005524">
    <property type="term" value="F:ATP binding"/>
    <property type="evidence" value="ECO:0007669"/>
    <property type="project" value="UniProtKB-KW"/>
</dbReference>
<protein>
    <submittedName>
        <fullName evidence="3">ATP-binding cassette domain-containing protein</fullName>
    </submittedName>
</protein>
<evidence type="ECO:0000313" key="4">
    <source>
        <dbReference type="Proteomes" id="UP000295621"/>
    </source>
</evidence>
<gene>
    <name evidence="3" type="ORF">E1212_21365</name>
</gene>
<dbReference type="AlphaFoldDB" id="A0A4R4RG42"/>
<sequence>MRAAGVDLCDISFGYAPDHAPVLRGVTFSIPPGAMVALVGANGAGKSTIVTLLCRLYEPTSGQIRWDGHDVAGLDPDAVRRRIGVLFQDCRRWRGRPAPPAAGARIREAGRCRRRLTPTAAPSRAGRRAGPRARAWSRWSGRSCGRTGDARWRSAWASWRRRRCSPC</sequence>
<dbReference type="InterPro" id="IPR039421">
    <property type="entry name" value="Type_1_exporter"/>
</dbReference>
<name>A0A4R4RG42_9ACTN</name>
<keyword evidence="3" id="KW-0547">Nucleotide-binding</keyword>
<keyword evidence="4" id="KW-1185">Reference proteome</keyword>
<dbReference type="InterPro" id="IPR027417">
    <property type="entry name" value="P-loop_NTPase"/>
</dbReference>
<evidence type="ECO:0000313" key="3">
    <source>
        <dbReference type="EMBL" id="TDC48358.1"/>
    </source>
</evidence>
<dbReference type="Gene3D" id="3.40.50.300">
    <property type="entry name" value="P-loop containing nucleotide triphosphate hydrolases"/>
    <property type="match status" value="1"/>
</dbReference>
<evidence type="ECO:0000256" key="1">
    <source>
        <dbReference type="SAM" id="MobiDB-lite"/>
    </source>
</evidence>
<dbReference type="PANTHER" id="PTHR24221:SF654">
    <property type="entry name" value="ATP-BINDING CASSETTE SUB-FAMILY B MEMBER 6"/>
    <property type="match status" value="1"/>
</dbReference>
<keyword evidence="3" id="KW-0067">ATP-binding</keyword>
<dbReference type="OrthoDB" id="5296765at2"/>
<dbReference type="SUPFAM" id="SSF52540">
    <property type="entry name" value="P-loop containing nucleoside triphosphate hydrolases"/>
    <property type="match status" value="1"/>
</dbReference>
<dbReference type="EMBL" id="SMKL01000057">
    <property type="protein sequence ID" value="TDC48358.1"/>
    <property type="molecule type" value="Genomic_DNA"/>
</dbReference>
<reference evidence="3 4" key="1">
    <citation type="submission" date="2019-02" db="EMBL/GenBank/DDBJ databases">
        <title>Draft genome sequences of novel Actinobacteria.</title>
        <authorList>
            <person name="Sahin N."/>
            <person name="Ay H."/>
            <person name="Saygin H."/>
        </authorList>
    </citation>
    <scope>NUCLEOTIDE SEQUENCE [LARGE SCALE GENOMIC DNA]</scope>
    <source>
        <strain evidence="3 4">KC603</strain>
    </source>
</reference>
<proteinExistence type="predicted"/>
<dbReference type="InterPro" id="IPR003439">
    <property type="entry name" value="ABC_transporter-like_ATP-bd"/>
</dbReference>
<evidence type="ECO:0000259" key="2">
    <source>
        <dbReference type="Pfam" id="PF00005"/>
    </source>
</evidence>
<feature type="region of interest" description="Disordered" evidence="1">
    <location>
        <begin position="115"/>
        <end position="134"/>
    </location>
</feature>